<dbReference type="Gene3D" id="3.20.20.30">
    <property type="entry name" value="Luciferase-like domain"/>
    <property type="match status" value="1"/>
</dbReference>
<dbReference type="PANTHER" id="PTHR30137">
    <property type="entry name" value="LUCIFERASE-LIKE MONOOXYGENASE"/>
    <property type="match status" value="1"/>
</dbReference>
<dbReference type="InterPro" id="IPR036661">
    <property type="entry name" value="Luciferase-like_sf"/>
</dbReference>
<evidence type="ECO:0000256" key="2">
    <source>
        <dbReference type="ARBA" id="ARBA00023033"/>
    </source>
</evidence>
<dbReference type="SUPFAM" id="SSF51679">
    <property type="entry name" value="Bacterial luciferase-like"/>
    <property type="match status" value="1"/>
</dbReference>
<proteinExistence type="predicted"/>
<dbReference type="GO" id="GO:0016491">
    <property type="term" value="F:oxidoreductase activity"/>
    <property type="evidence" value="ECO:0007669"/>
    <property type="project" value="UniProtKB-KW"/>
</dbReference>
<dbReference type="InterPro" id="IPR050766">
    <property type="entry name" value="Bact_Lucif_Oxidored"/>
</dbReference>
<name>A0ABV5YWU6_9ACTN</name>
<dbReference type="RefSeq" id="WP_378212649.1">
    <property type="nucleotide sequence ID" value="NZ_JBHLZP010000734.1"/>
</dbReference>
<dbReference type="Proteomes" id="UP001589627">
    <property type="component" value="Unassembled WGS sequence"/>
</dbReference>
<dbReference type="EC" id="1.-.-.-" evidence="4"/>
<dbReference type="InterPro" id="IPR011251">
    <property type="entry name" value="Luciferase-like_dom"/>
</dbReference>
<keyword evidence="2" id="KW-0503">Monooxygenase</keyword>
<dbReference type="PANTHER" id="PTHR30137:SF8">
    <property type="entry name" value="BLR5498 PROTEIN"/>
    <property type="match status" value="1"/>
</dbReference>
<keyword evidence="5" id="KW-1185">Reference proteome</keyword>
<dbReference type="Pfam" id="PF00296">
    <property type="entry name" value="Bac_luciferase"/>
    <property type="match status" value="1"/>
</dbReference>
<accession>A0ABV5YWU6</accession>
<sequence>MSRKPVSPRGMDFSLFYFASDSRELDGSRYRLLLDGARFADANGFAAVWTPERHFHPFGGLYPNPSVTGAAVAAVTENVRLRAGSVVAPLHHPLRIAEEWSVVDNLSGGRAGISFASGWHASDFALRPEDYRDRRRVMVERAEQVRRLWRGEALAVRDGTGAEQRVRIHPSPIQSELPTWITSAGGVETFRAAGRMGAGVLTHLLGQDIGDLAVKIREYRRASTGPGHVALMVHAFLGDDAEEVRELVREPLTAYLRSSLGLLAGSGLDGRRRIDPAALHPGDVDFMVRRAFDRYVDDGGLFGTPDRALRVVERLRAIGVDEVACLIDFGLPTSTVLAGLDHLGRLRELARPVGVHP</sequence>
<evidence type="ECO:0000256" key="1">
    <source>
        <dbReference type="ARBA" id="ARBA00023002"/>
    </source>
</evidence>
<evidence type="ECO:0000313" key="4">
    <source>
        <dbReference type="EMBL" id="MFB9839511.1"/>
    </source>
</evidence>
<dbReference type="InterPro" id="IPR024011">
    <property type="entry name" value="Biosynth_lucif-like_mOase_dom"/>
</dbReference>
<keyword evidence="1 4" id="KW-0560">Oxidoreductase</keyword>
<evidence type="ECO:0000313" key="5">
    <source>
        <dbReference type="Proteomes" id="UP001589627"/>
    </source>
</evidence>
<gene>
    <name evidence="4" type="ORF">ACFFNX_45945</name>
</gene>
<dbReference type="NCBIfam" id="TIGR04020">
    <property type="entry name" value="seco_metab_LLM"/>
    <property type="match status" value="1"/>
</dbReference>
<organism evidence="4 5">
    <name type="scientific">Actinoallomurus acaciae</name>
    <dbReference type="NCBI Taxonomy" id="502577"/>
    <lineage>
        <taxon>Bacteria</taxon>
        <taxon>Bacillati</taxon>
        <taxon>Actinomycetota</taxon>
        <taxon>Actinomycetes</taxon>
        <taxon>Streptosporangiales</taxon>
        <taxon>Thermomonosporaceae</taxon>
        <taxon>Actinoallomurus</taxon>
    </lineage>
</organism>
<comment type="caution">
    <text evidence="4">The sequence shown here is derived from an EMBL/GenBank/DDBJ whole genome shotgun (WGS) entry which is preliminary data.</text>
</comment>
<protein>
    <submittedName>
        <fullName evidence="4">LLM class flavin-dependent oxidoreductase</fullName>
        <ecNumber evidence="4">1.-.-.-</ecNumber>
    </submittedName>
</protein>
<reference evidence="4 5" key="1">
    <citation type="submission" date="2024-09" db="EMBL/GenBank/DDBJ databases">
        <authorList>
            <person name="Sun Q."/>
            <person name="Mori K."/>
        </authorList>
    </citation>
    <scope>NUCLEOTIDE SEQUENCE [LARGE SCALE GENOMIC DNA]</scope>
    <source>
        <strain evidence="4 5">TBRC 0563</strain>
    </source>
</reference>
<dbReference type="EMBL" id="JBHLZP010000734">
    <property type="protein sequence ID" value="MFB9839511.1"/>
    <property type="molecule type" value="Genomic_DNA"/>
</dbReference>
<feature type="domain" description="Luciferase-like" evidence="3">
    <location>
        <begin position="11"/>
        <end position="321"/>
    </location>
</feature>
<evidence type="ECO:0000259" key="3">
    <source>
        <dbReference type="Pfam" id="PF00296"/>
    </source>
</evidence>